<dbReference type="HOGENOM" id="CLU_551375_0_0_1"/>
<sequence>MTESKWSRDLQEIFGDSSSDESVEDAVDVGAQSRFAVETAAREPGRGFGAPNRTPLEPKAHLIKDADYEAAESRAEHCVAGSPGGAAPVQGGAGAGGLRRHTPDYYLLRLPFKFIGIEALENRESQSHARTDSRTDAPAGPWRNRSKKPALIRWRRNPTTGEWESNARIIEWSDGSRTLHIGDRVALELIVEQGIPGREHVICGDPQRMVNYNGEIKGHFKTNVDPAVVQQLLAGARVPSTAKLGAGLEKELRAGDLASRSFAETGRSRRVQVAALDRAPESEEKTLLDFENQRRKAEQRIEARRRRRGQRLAQNELLAPQQLGVDPLAGEQRRDAGHTGSTGTLARDDDSGEEASDADSAMELLDDRRFGVRQRTIRDEDAELERLEAMLDDDHEDDHSMNSAESASDEALVEHETPESTSEHPGTSPLDAAAPGAAVHLQQRSRAGAGDNVAASPSSETAVSAEPQAPAASGVSATASSSRRRMLVTSDEEDA</sequence>
<dbReference type="Gramene" id="CMM130CT">
    <property type="protein sequence ID" value="CMM130CT"/>
    <property type="gene ID" value="CMM130C"/>
</dbReference>
<feature type="region of interest" description="Disordered" evidence="1">
    <location>
        <begin position="389"/>
        <end position="495"/>
    </location>
</feature>
<dbReference type="AlphaFoldDB" id="M1V8V8"/>
<accession>M1V8V8</accession>
<name>M1V8V8_CYAM1</name>
<dbReference type="InterPro" id="IPR007149">
    <property type="entry name" value="Leo1"/>
</dbReference>
<dbReference type="OrthoDB" id="20844at2759"/>
<dbReference type="EMBL" id="AP006495">
    <property type="protein sequence ID" value="BAM80994.1"/>
    <property type="molecule type" value="Genomic_DNA"/>
</dbReference>
<protein>
    <recommendedName>
        <fullName evidence="4">RNA polymerase-associated protein LEO1</fullName>
    </recommendedName>
</protein>
<proteinExistence type="predicted"/>
<feature type="compositionally biased region" description="Acidic residues" evidence="1">
    <location>
        <begin position="18"/>
        <end position="27"/>
    </location>
</feature>
<gene>
    <name evidence="2" type="ORF">CYME_CMM130C</name>
</gene>
<evidence type="ECO:0000313" key="2">
    <source>
        <dbReference type="EMBL" id="BAM80994.1"/>
    </source>
</evidence>
<feature type="region of interest" description="Disordered" evidence="1">
    <location>
        <begin position="123"/>
        <end position="145"/>
    </location>
</feature>
<feature type="compositionally biased region" description="Basic and acidic residues" evidence="1">
    <location>
        <begin position="1"/>
        <end position="11"/>
    </location>
</feature>
<dbReference type="Pfam" id="PF04004">
    <property type="entry name" value="Leo1"/>
    <property type="match status" value="1"/>
</dbReference>
<feature type="region of interest" description="Disordered" evidence="1">
    <location>
        <begin position="1"/>
        <end position="27"/>
    </location>
</feature>
<feature type="compositionally biased region" description="Low complexity" evidence="1">
    <location>
        <begin position="469"/>
        <end position="481"/>
    </location>
</feature>
<dbReference type="Proteomes" id="UP000007014">
    <property type="component" value="Chromosome 13"/>
</dbReference>
<organism evidence="2 3">
    <name type="scientific">Cyanidioschyzon merolae (strain NIES-3377 / 10D)</name>
    <name type="common">Unicellular red alga</name>
    <dbReference type="NCBI Taxonomy" id="280699"/>
    <lineage>
        <taxon>Eukaryota</taxon>
        <taxon>Rhodophyta</taxon>
        <taxon>Bangiophyceae</taxon>
        <taxon>Cyanidiales</taxon>
        <taxon>Cyanidiaceae</taxon>
        <taxon>Cyanidioschyzon</taxon>
    </lineage>
</organism>
<evidence type="ECO:0000256" key="1">
    <source>
        <dbReference type="SAM" id="MobiDB-lite"/>
    </source>
</evidence>
<evidence type="ECO:0000313" key="3">
    <source>
        <dbReference type="Proteomes" id="UP000007014"/>
    </source>
</evidence>
<reference evidence="2 3" key="2">
    <citation type="journal article" date="2007" name="BMC Biol.">
        <title>A 100%-complete sequence reveals unusually simple genomic features in the hot-spring red alga Cyanidioschyzon merolae.</title>
        <authorList>
            <person name="Nozaki H."/>
            <person name="Takano H."/>
            <person name="Misumi O."/>
            <person name="Terasawa K."/>
            <person name="Matsuzaki M."/>
            <person name="Maruyama S."/>
            <person name="Nishida K."/>
            <person name="Yagisawa F."/>
            <person name="Yoshida Y."/>
            <person name="Fujiwara T."/>
            <person name="Takio S."/>
            <person name="Tamura K."/>
            <person name="Chung S.J."/>
            <person name="Nakamura S."/>
            <person name="Kuroiwa H."/>
            <person name="Tanaka K."/>
            <person name="Sato N."/>
            <person name="Kuroiwa T."/>
        </authorList>
    </citation>
    <scope>NUCLEOTIDE SEQUENCE [LARGE SCALE GENOMIC DNA]</scope>
    <source>
        <strain evidence="2 3">10D</strain>
    </source>
</reference>
<evidence type="ECO:0008006" key="4">
    <source>
        <dbReference type="Google" id="ProtNLM"/>
    </source>
</evidence>
<dbReference type="GO" id="GO:0016593">
    <property type="term" value="C:Cdc73/Paf1 complex"/>
    <property type="evidence" value="ECO:0007669"/>
    <property type="project" value="InterPro"/>
</dbReference>
<keyword evidence="3" id="KW-1185">Reference proteome</keyword>
<reference evidence="2 3" key="1">
    <citation type="journal article" date="2004" name="Nature">
        <title>Genome sequence of the ultrasmall unicellular red alga Cyanidioschyzon merolae 10D.</title>
        <authorList>
            <person name="Matsuzaki M."/>
            <person name="Misumi O."/>
            <person name="Shin-i T."/>
            <person name="Maruyama S."/>
            <person name="Takahara M."/>
            <person name="Miyagishima S."/>
            <person name="Mori T."/>
            <person name="Nishida K."/>
            <person name="Yagisawa F."/>
            <person name="Nishida K."/>
            <person name="Yoshida Y."/>
            <person name="Nishimura Y."/>
            <person name="Nakao S."/>
            <person name="Kobayashi T."/>
            <person name="Momoyama Y."/>
            <person name="Higashiyama T."/>
            <person name="Minoda A."/>
            <person name="Sano M."/>
            <person name="Nomoto H."/>
            <person name="Oishi K."/>
            <person name="Hayashi H."/>
            <person name="Ohta F."/>
            <person name="Nishizaka S."/>
            <person name="Haga S."/>
            <person name="Miura S."/>
            <person name="Morishita T."/>
            <person name="Kabeya Y."/>
            <person name="Terasawa K."/>
            <person name="Suzuki Y."/>
            <person name="Ishii Y."/>
            <person name="Asakawa S."/>
            <person name="Takano H."/>
            <person name="Ohta N."/>
            <person name="Kuroiwa H."/>
            <person name="Tanaka K."/>
            <person name="Shimizu N."/>
            <person name="Sugano S."/>
            <person name="Sato N."/>
            <person name="Nozaki H."/>
            <person name="Ogasawara N."/>
            <person name="Kohara Y."/>
            <person name="Kuroiwa T."/>
        </authorList>
    </citation>
    <scope>NUCLEOTIDE SEQUENCE [LARGE SCALE GENOMIC DNA]</scope>
    <source>
        <strain evidence="2 3">10D</strain>
    </source>
</reference>
<dbReference type="KEGG" id="cme:CYME_CMM130C"/>
<feature type="region of interest" description="Disordered" evidence="1">
    <location>
        <begin position="300"/>
        <end position="363"/>
    </location>
</feature>
<feature type="compositionally biased region" description="Basic and acidic residues" evidence="1">
    <location>
        <begin position="123"/>
        <end position="135"/>
    </location>
</feature>
<dbReference type="RefSeq" id="XP_005537030.1">
    <property type="nucleotide sequence ID" value="XM_005536973.1"/>
</dbReference>
<dbReference type="GO" id="GO:0006368">
    <property type="term" value="P:transcription elongation by RNA polymerase II"/>
    <property type="evidence" value="ECO:0007669"/>
    <property type="project" value="InterPro"/>
</dbReference>
<dbReference type="GeneID" id="16995146"/>
<feature type="compositionally biased region" description="Basic and acidic residues" evidence="1">
    <location>
        <begin position="412"/>
        <end position="422"/>
    </location>
</feature>